<dbReference type="PATRIC" id="fig|1300253.3.peg.3810"/>
<reference evidence="1 2" key="1">
    <citation type="journal article" date="2013" name="Genome Biol. Evol.">
        <title>Genomic Diversity of "Deep Ecotype" Alteromonas macleodii Isolates: Evidence for Pan-Mediterranean Clonal Frames.</title>
        <authorList>
            <person name="Lopez-Perez M."/>
            <person name="Gonzaga A."/>
            <person name="Rodriguez-Valera F."/>
        </authorList>
    </citation>
    <scope>NUCLEOTIDE SEQUENCE [LARGE SCALE GENOMIC DNA]</scope>
    <source>
        <strain evidence="2">'English Channel 615'</strain>
    </source>
</reference>
<name>S5AJQ8_9ALTE</name>
<proteinExistence type="predicted"/>
<protein>
    <submittedName>
        <fullName evidence="1">Uncharacterized protein</fullName>
    </submittedName>
</protein>
<evidence type="ECO:0000313" key="2">
    <source>
        <dbReference type="Proteomes" id="UP000014909"/>
    </source>
</evidence>
<dbReference type="BioCyc" id="AMAC1300253:G12YX-2912-MONOMER"/>
<dbReference type="AlphaFoldDB" id="S5AJQ8"/>
<dbReference type="EMBL" id="CP004846">
    <property type="protein sequence ID" value="AGP79266.1"/>
    <property type="molecule type" value="Genomic_DNA"/>
</dbReference>
<dbReference type="SUPFAM" id="SSF52540">
    <property type="entry name" value="P-loop containing nucleoside triphosphate hydrolases"/>
    <property type="match status" value="1"/>
</dbReference>
<accession>S5AJQ8</accession>
<gene>
    <name evidence="1" type="ORF">I633_18190</name>
</gene>
<dbReference type="Gene3D" id="3.40.50.300">
    <property type="entry name" value="P-loop containing nucleotide triphosphate hydrolases"/>
    <property type="match status" value="1"/>
</dbReference>
<organism evidence="1 2">
    <name type="scientific">Alteromonas mediterranea 615</name>
    <dbReference type="NCBI Taxonomy" id="1300253"/>
    <lineage>
        <taxon>Bacteria</taxon>
        <taxon>Pseudomonadati</taxon>
        <taxon>Pseudomonadota</taxon>
        <taxon>Gammaproteobacteria</taxon>
        <taxon>Alteromonadales</taxon>
        <taxon>Alteromonadaceae</taxon>
        <taxon>Alteromonas/Salinimonas group</taxon>
        <taxon>Alteromonas</taxon>
    </lineage>
</organism>
<sequence length="364" mass="42756">MLNFIIHVGPPKSGTSAIQKWLFENRELLIDHGFYYPEHSIDKNGVSSGNLFALFESSQDGSLEFSADKLRILEKKAKITKCHTLILSSEFFFQHITLLAKELPTAAFLAYIRFPLEVVESSYNQGIKRHKQVQALGVSAKPLHFQFQELINKMKVAGTNRFRLRPYLKECFYDGDLISDFLYCVGLKPKLFVKDKNLFRVNPSYTLEALEFKRWFNQFELGGISHKLDIYLQGINDGTTSYSLVTPKMFEHHKALFIQRLMEVSKVYNIDNIEDFIEKAKNISQKKYVKQYLSDKEFHNMLERYLERHPEDIKFFIKILLDNRSRENGLFNSHRLKIIKKCAPHHLVFLESLKRTYKNVIFRH</sequence>
<dbReference type="Proteomes" id="UP000014909">
    <property type="component" value="Chromosome"/>
</dbReference>
<dbReference type="KEGG" id="amh:I633_18190"/>
<dbReference type="InterPro" id="IPR027417">
    <property type="entry name" value="P-loop_NTPase"/>
</dbReference>
<dbReference type="HOGENOM" id="CLU_060725_0_0_6"/>
<evidence type="ECO:0000313" key="1">
    <source>
        <dbReference type="EMBL" id="AGP79266.1"/>
    </source>
</evidence>